<evidence type="ECO:0000256" key="4">
    <source>
        <dbReference type="ARBA" id="ARBA00022448"/>
    </source>
</evidence>
<dbReference type="PANTHER" id="PTHR21625">
    <property type="entry name" value="NYD-SP28 PROTEIN"/>
    <property type="match status" value="1"/>
</dbReference>
<evidence type="ECO:0000259" key="14">
    <source>
        <dbReference type="Pfam" id="PF14775"/>
    </source>
</evidence>
<evidence type="ECO:0000259" key="13">
    <source>
        <dbReference type="Pfam" id="PF14772"/>
    </source>
</evidence>
<evidence type="ECO:0000256" key="3">
    <source>
        <dbReference type="ARBA" id="ARBA00009688"/>
    </source>
</evidence>
<feature type="region of interest" description="Disordered" evidence="10">
    <location>
        <begin position="1"/>
        <end position="38"/>
    </location>
</feature>
<keyword evidence="5 11" id="KW-0812">Transmembrane</keyword>
<evidence type="ECO:0000259" key="12">
    <source>
        <dbReference type="Pfam" id="PF10988"/>
    </source>
</evidence>
<feature type="domain" description="Dynein regulatory complex protein 1/2 N-terminal" evidence="13">
    <location>
        <begin position="54"/>
        <end position="155"/>
    </location>
</feature>
<dbReference type="VEuPathDB" id="FungiDB:H310_05515"/>
<dbReference type="GO" id="GO:0005858">
    <property type="term" value="C:axonemal dynein complex"/>
    <property type="evidence" value="ECO:0007669"/>
    <property type="project" value="InterPro"/>
</dbReference>
<keyword evidence="6 11" id="KW-1133">Transmembrane helix</keyword>
<comment type="similarity">
    <text evidence="3">Belongs to the DRC1 family.</text>
</comment>
<gene>
    <name evidence="15" type="ORF">DYB32_000955</name>
</gene>
<dbReference type="Gene3D" id="2.160.20.120">
    <property type="match status" value="1"/>
</dbReference>
<dbReference type="Pfam" id="PF08627">
    <property type="entry name" value="CRT-like"/>
    <property type="match status" value="1"/>
</dbReference>
<accession>A0A418B885</accession>
<evidence type="ECO:0000256" key="10">
    <source>
        <dbReference type="SAM" id="MobiDB-lite"/>
    </source>
</evidence>
<comment type="caution">
    <text evidence="15">The sequence shown here is derived from an EMBL/GenBank/DDBJ whole genome shotgun (WGS) entry which is preliminary data.</text>
</comment>
<feature type="compositionally biased region" description="Polar residues" evidence="10">
    <location>
        <begin position="26"/>
        <end position="36"/>
    </location>
</feature>
<dbReference type="Pfam" id="PF14772">
    <property type="entry name" value="NYD-SP28"/>
    <property type="match status" value="1"/>
</dbReference>
<feature type="transmembrane region" description="Helical" evidence="11">
    <location>
        <begin position="853"/>
        <end position="871"/>
    </location>
</feature>
<evidence type="ECO:0000313" key="15">
    <source>
        <dbReference type="EMBL" id="RHY34414.1"/>
    </source>
</evidence>
<evidence type="ECO:0000256" key="11">
    <source>
        <dbReference type="SAM" id="Phobius"/>
    </source>
</evidence>
<evidence type="ECO:0008006" key="17">
    <source>
        <dbReference type="Google" id="ProtNLM"/>
    </source>
</evidence>
<keyword evidence="16" id="KW-1185">Reference proteome</keyword>
<evidence type="ECO:0000256" key="7">
    <source>
        <dbReference type="ARBA" id="ARBA00023054"/>
    </source>
</evidence>
<feature type="compositionally biased region" description="Basic and acidic residues" evidence="10">
    <location>
        <begin position="1"/>
        <end position="11"/>
    </location>
</feature>
<feature type="domain" description="Dynein regulatory complex protein 1 C-terminal" evidence="14">
    <location>
        <begin position="544"/>
        <end position="602"/>
    </location>
</feature>
<feature type="transmembrane region" description="Helical" evidence="11">
    <location>
        <begin position="821"/>
        <end position="841"/>
    </location>
</feature>
<dbReference type="InterPro" id="IPR039750">
    <property type="entry name" value="DRC1/DRC2"/>
</dbReference>
<reference evidence="15 16" key="1">
    <citation type="submission" date="2018-08" db="EMBL/GenBank/DDBJ databases">
        <title>Aphanomyces genome sequencing and annotation.</title>
        <authorList>
            <person name="Minardi D."/>
            <person name="Oidtmann B."/>
            <person name="Van Der Giezen M."/>
            <person name="Studholme D.J."/>
        </authorList>
    </citation>
    <scope>NUCLEOTIDE SEQUENCE [LARGE SCALE GENOMIC DNA]</scope>
    <source>
        <strain evidence="15 16">NJM0002</strain>
    </source>
</reference>
<evidence type="ECO:0000256" key="1">
    <source>
        <dbReference type="ARBA" id="ARBA00004141"/>
    </source>
</evidence>
<protein>
    <recommendedName>
        <fullName evidence="17">Auto-transporter adhesin head GIN domain-containing protein</fullName>
    </recommendedName>
</protein>
<feature type="region of interest" description="Disordered" evidence="10">
    <location>
        <begin position="409"/>
        <end position="440"/>
    </location>
</feature>
<sequence>MRNANKDDENKKKKSSSSDTKKMSRGAQQIADSLNQLDKRKVRSRIQEVTDIRVRADDTENNRRINEEDRKQKRIEKLQQEAITSGSRNAEVEMRWADLYDYNMPQELFKQLQLQSEACGAILASKDALIKDFQTQLKAKDEEYVVALKVQADDVETLVDRMSQQYREMQEEYELELEQIEDAFLKERDELISTNKSEIDSLFEKRREMEMTFMEAKQARDELSQKEIEDLRVKDAEDYNKLKIKLETDIQTLEQQLEEKLEYNYRVLTERDMENSATLNQQKRKLSRLKDALSGLIQKYTQTDAQQRHQNTELTEDYRRITKQYKDLQKKFQHFEDHDGLKYSQVWEMHRADAMDQIEKVLQADKIIHEQQLGLVWVRPFASQHPDLSRPAQVPPQCDLRYVDAGDHKAARSSVEDGSTNSTTDDSGGPSSDGDNSRKVSSSKLKCMLKMLASEAGFLVHTNVLQAIDTMDEDEAELVRADSILRSLGVESEGDMERLLGYDSHRELNKEKKAQGSRPRRAAKEKIKLVDDMQGESRKEDKLFWPRAQRILPDATQRVWLALEKGLTEYNMVLKQRKSLIDSVSALQVQNSELKALLRQYLGSSVNDELLIPPTQMIRHVKPVDDSVHDAVSAKKVSNDGEGWKTYLPNTVYTLFRYKRCHILGAVLVLYGGFVNMLPLFTGGSTLNMPDPSVGWIVLFISSLVPAAASNGGLVTRSHCTQCRLVYKEIALKDVDLDIWYCNATPRRIDQSTHWNGQVPALCDPPVAWQDFPNFVVLSHECFLGNPVEFQGKTLACNEGVFDLFMWFILFNMIFSQEGSSVLFVVSSAVCLPVTDILYMFPFLTGKQASQTFTIYDGFALFVLVIGLLVYHSEKETRVSQGGSRSVEKSPMLTSPTLQKTHLMRKAKGCIQLVTGNGAVMHFCSRQGCVPPEPVVSRPEPWPKLERAIALALQLPRKSVIWRHIVVVAVSPPHLRESIPGKVFVSCHDSKSKVAAAGTTVVHASGSAADLDAIQARVHLHRMGGRVLDLSVDPATDIEGRILMEVFLDETHPLTSVESIGSSRVVLEDRTLAHSSVSIQKTGTGSVYVNYLKDFNVQELYVTLTGSGTIACIVPQLSVSKTLVATVQGSGGIRFHGNHISSASISCTTTGSGSTLFDVANLVSYDVVSTVVGSGTLRYAHAGSVDQHQLTLYGSGKIVTSALLANHAAVSVVGTGTIVTQAMEALHGSISGSGCVEYVKPCPKDMQVTTTPARNCTTHVKLTERKAVKIMDPPPIPTRTVEDDSFSFSGSFFGGRLQVNFNPN</sequence>
<keyword evidence="4" id="KW-0813">Transport</keyword>
<dbReference type="InterPro" id="IPR021255">
    <property type="entry name" value="DUF2807"/>
</dbReference>
<proteinExistence type="inferred from homology"/>
<evidence type="ECO:0000256" key="6">
    <source>
        <dbReference type="ARBA" id="ARBA00022989"/>
    </source>
</evidence>
<keyword evidence="7 9" id="KW-0175">Coiled coil</keyword>
<dbReference type="EMBL" id="QUSY01000031">
    <property type="protein sequence ID" value="RHY34414.1"/>
    <property type="molecule type" value="Genomic_DNA"/>
</dbReference>
<keyword evidence="8 11" id="KW-0472">Membrane</keyword>
<dbReference type="Pfam" id="PF10988">
    <property type="entry name" value="DUF2807"/>
    <property type="match status" value="1"/>
</dbReference>
<feature type="coiled-coil region" evidence="9">
    <location>
        <begin position="152"/>
        <end position="331"/>
    </location>
</feature>
<dbReference type="VEuPathDB" id="FungiDB:H310_05519"/>
<dbReference type="GO" id="GO:0016020">
    <property type="term" value="C:membrane"/>
    <property type="evidence" value="ECO:0007669"/>
    <property type="project" value="UniProtKB-SubCell"/>
</dbReference>
<feature type="transmembrane region" description="Helical" evidence="11">
    <location>
        <begin position="694"/>
        <end position="715"/>
    </location>
</feature>
<dbReference type="VEuPathDB" id="FungiDB:H310_05517"/>
<dbReference type="GO" id="GO:0003352">
    <property type="term" value="P:regulation of cilium movement"/>
    <property type="evidence" value="ECO:0007669"/>
    <property type="project" value="TreeGrafter"/>
</dbReference>
<feature type="compositionally biased region" description="Low complexity" evidence="10">
    <location>
        <begin position="417"/>
        <end position="434"/>
    </location>
</feature>
<organism evidence="15 16">
    <name type="scientific">Aphanomyces invadans</name>
    <dbReference type="NCBI Taxonomy" id="157072"/>
    <lineage>
        <taxon>Eukaryota</taxon>
        <taxon>Sar</taxon>
        <taxon>Stramenopiles</taxon>
        <taxon>Oomycota</taxon>
        <taxon>Saprolegniomycetes</taxon>
        <taxon>Saprolegniales</taxon>
        <taxon>Verrucalvaceae</taxon>
        <taxon>Aphanomyces</taxon>
    </lineage>
</organism>
<name>A0A418B885_9STRA</name>
<evidence type="ECO:0000256" key="5">
    <source>
        <dbReference type="ARBA" id="ARBA00022692"/>
    </source>
</evidence>
<feature type="transmembrane region" description="Helical" evidence="11">
    <location>
        <begin position="663"/>
        <end position="682"/>
    </location>
</feature>
<comment type="similarity">
    <text evidence="2">Belongs to the CRT-like transporter family.</text>
</comment>
<dbReference type="GO" id="GO:0060285">
    <property type="term" value="P:cilium-dependent cell motility"/>
    <property type="evidence" value="ECO:0007669"/>
    <property type="project" value="TreeGrafter"/>
</dbReference>
<dbReference type="InterPro" id="IPR029440">
    <property type="entry name" value="DRC1_C"/>
</dbReference>
<evidence type="ECO:0000256" key="8">
    <source>
        <dbReference type="ARBA" id="ARBA00023136"/>
    </source>
</evidence>
<comment type="subcellular location">
    <subcellularLocation>
        <location evidence="1">Membrane</location>
        <topology evidence="1">Multi-pass membrane protein</topology>
    </subcellularLocation>
</comment>
<dbReference type="PANTHER" id="PTHR21625:SF1">
    <property type="entry name" value="DYNEIN REGULATORY COMPLEX PROTEIN 1"/>
    <property type="match status" value="1"/>
</dbReference>
<evidence type="ECO:0000313" key="16">
    <source>
        <dbReference type="Proteomes" id="UP000285060"/>
    </source>
</evidence>
<evidence type="ECO:0000256" key="9">
    <source>
        <dbReference type="SAM" id="Coils"/>
    </source>
</evidence>
<dbReference type="Proteomes" id="UP000285060">
    <property type="component" value="Unassembled WGS sequence"/>
</dbReference>
<dbReference type="Pfam" id="PF14775">
    <property type="entry name" value="NYD-SP28_assoc"/>
    <property type="match status" value="1"/>
</dbReference>
<dbReference type="InterPro" id="IPR039505">
    <property type="entry name" value="DRC1/2_N"/>
</dbReference>
<evidence type="ECO:0000256" key="2">
    <source>
        <dbReference type="ARBA" id="ARBA00006690"/>
    </source>
</evidence>
<dbReference type="InterPro" id="IPR013936">
    <property type="entry name" value="CRT-like"/>
</dbReference>
<dbReference type="GO" id="GO:0070286">
    <property type="term" value="P:axonemal dynein complex assembly"/>
    <property type="evidence" value="ECO:0007669"/>
    <property type="project" value="InterPro"/>
</dbReference>
<feature type="domain" description="Putative auto-transporter adhesin head GIN" evidence="12">
    <location>
        <begin position="1124"/>
        <end position="1239"/>
    </location>
</feature>